<sequence>MSTEKEIKNEATVVASAEQTANAEVQTPKKRRGRGINNDLRDVTRKKFDERTDCNKANGLFIGHLEDVKVDWATLKDDVQGMPSFAGMSIPYLTFTFASNHENINERRYVTQRLLPAESNVETIPGGKGAWKVDNIFRFMKHIYNVFVLKGRDLTEEEIDALTLPFEDFDENMQYVPVEAEEVIAGYKTVFENYVKLLNNNGKPVYNDAKGKPITIWMKLLRFVKNDGKWRAVVGSKSSFGDLGFPTFINDGVIELYKEQSAPSLHIDPYKESIVYQKSAEQAKQPNVAMPGVGVMPGVQTAAPINPVSGFNGGGDFSPFGGGNDAAGAFVNPTEDLPF</sequence>
<organism evidence="2 3">
    <name type="scientific">Carjivirus communis</name>
    <dbReference type="NCBI Taxonomy" id="2955582"/>
    <lineage>
        <taxon>Viruses</taxon>
        <taxon>Duplodnaviria</taxon>
        <taxon>Heunggongvirae</taxon>
        <taxon>Uroviricota</taxon>
        <taxon>Caudoviricetes</taxon>
        <taxon>Crassvirales</taxon>
        <taxon>Intestiviridae</taxon>
        <taxon>Crudevirinae</taxon>
        <taxon>Carjivirus</taxon>
    </lineage>
</organism>
<dbReference type="GO" id="GO:0003677">
    <property type="term" value="F:DNA binding"/>
    <property type="evidence" value="ECO:0007669"/>
    <property type="project" value="UniProtKB-KW"/>
</dbReference>
<keyword evidence="3" id="KW-1185">Reference proteome</keyword>
<reference evidence="2 3" key="1">
    <citation type="journal article" date="2014" name="Nat. Commun.">
        <title>A highly abundant bacteriophage discovered in the unknown sequences of human faecal metagenomes.</title>
        <authorList>
            <person name="Dutilh B.E."/>
            <person name="Cassman N."/>
            <person name="McNair K."/>
            <person name="Sanchez S.E."/>
            <person name="Silva G.G."/>
            <person name="Boling L."/>
            <person name="Barr J.J."/>
            <person name="Speth D.R."/>
            <person name="Seguritan V."/>
            <person name="Aziz R.K."/>
            <person name="Felts B."/>
            <person name="Dinsdale E.A."/>
            <person name="Mokili J.L."/>
            <person name="Edwards R.A."/>
        </authorList>
    </citation>
    <scope>NUCLEOTIDE SEQUENCE [LARGE SCALE GENOMIC DNA]</scope>
</reference>
<gene>
    <name evidence="2" type="primary">KP06_gp20</name>
</gene>
<keyword evidence="2" id="KW-0238">DNA-binding</keyword>
<evidence type="ECO:0000313" key="2">
    <source>
        <dbReference type="EMBL" id="DAB41542.1"/>
    </source>
</evidence>
<dbReference type="RefSeq" id="YP_010509426.1">
    <property type="nucleotide sequence ID" value="NC_067194.1"/>
</dbReference>
<dbReference type="Proteomes" id="UP001097704">
    <property type="component" value="Segment"/>
</dbReference>
<feature type="region of interest" description="Disordered" evidence="1">
    <location>
        <begin position="1"/>
        <end position="38"/>
    </location>
</feature>
<dbReference type="GeneID" id="75576091"/>
<accession>A0A348JCP7</accession>
<evidence type="ECO:0000313" key="3">
    <source>
        <dbReference type="Proteomes" id="UP001097704"/>
    </source>
</evidence>
<dbReference type="KEGG" id="vg:75576091"/>
<name>A0A348JCP7_9CAUD</name>
<dbReference type="EMBL" id="BK010471">
    <property type="protein sequence ID" value="DAB41542.1"/>
    <property type="molecule type" value="Genomic_DNA"/>
</dbReference>
<evidence type="ECO:0000256" key="1">
    <source>
        <dbReference type="SAM" id="MobiDB-lite"/>
    </source>
</evidence>
<proteinExistence type="predicted"/>
<protein>
    <submittedName>
        <fullName evidence="2">Ssb single stranded DNA-binding protein</fullName>
    </submittedName>
</protein>